<dbReference type="Proteomes" id="UP001244011">
    <property type="component" value="Unassembled WGS sequence"/>
</dbReference>
<evidence type="ECO:0000256" key="1">
    <source>
        <dbReference type="SAM" id="Coils"/>
    </source>
</evidence>
<dbReference type="InterPro" id="IPR045063">
    <property type="entry name" value="Dynamin_N"/>
</dbReference>
<feature type="domain" description="DUF7605" evidence="4">
    <location>
        <begin position="737"/>
        <end position="919"/>
    </location>
</feature>
<feature type="coiled-coil region" evidence="1">
    <location>
        <begin position="520"/>
        <end position="557"/>
    </location>
</feature>
<dbReference type="PANTHER" id="PTHR36681:SF3">
    <property type="entry name" value="NUCLEAR GTPASE, GERMINAL CENTER-ASSOCIATED, TANDEM DUPLICATE 3"/>
    <property type="match status" value="1"/>
</dbReference>
<gene>
    <name evidence="5" type="ORF">QBC33DRAFT_547579</name>
</gene>
<feature type="region of interest" description="Disordered" evidence="2">
    <location>
        <begin position="1"/>
        <end position="21"/>
    </location>
</feature>
<feature type="region of interest" description="Disordered" evidence="2">
    <location>
        <begin position="137"/>
        <end position="188"/>
    </location>
</feature>
<evidence type="ECO:0000259" key="4">
    <source>
        <dbReference type="Pfam" id="PF24564"/>
    </source>
</evidence>
<feature type="compositionally biased region" description="Polar residues" evidence="2">
    <location>
        <begin position="145"/>
        <end position="154"/>
    </location>
</feature>
<feature type="compositionally biased region" description="Polar residues" evidence="2">
    <location>
        <begin position="49"/>
        <end position="64"/>
    </location>
</feature>
<organism evidence="5 6">
    <name type="scientific">Phialemonium atrogriseum</name>
    <dbReference type="NCBI Taxonomy" id="1093897"/>
    <lineage>
        <taxon>Eukaryota</taxon>
        <taxon>Fungi</taxon>
        <taxon>Dikarya</taxon>
        <taxon>Ascomycota</taxon>
        <taxon>Pezizomycotina</taxon>
        <taxon>Sordariomycetes</taxon>
        <taxon>Sordariomycetidae</taxon>
        <taxon>Cephalothecales</taxon>
        <taxon>Cephalothecaceae</taxon>
        <taxon>Phialemonium</taxon>
    </lineage>
</organism>
<feature type="compositionally biased region" description="Basic and acidic residues" evidence="2">
    <location>
        <begin position="174"/>
        <end position="188"/>
    </location>
</feature>
<proteinExistence type="predicted"/>
<dbReference type="InterPro" id="IPR056024">
    <property type="entry name" value="DUF7605"/>
</dbReference>
<dbReference type="AlphaFoldDB" id="A0AAJ0BTK4"/>
<name>A0AAJ0BTK4_9PEZI</name>
<dbReference type="Pfam" id="PF00350">
    <property type="entry name" value="Dynamin_N"/>
    <property type="match status" value="1"/>
</dbReference>
<evidence type="ECO:0000313" key="5">
    <source>
        <dbReference type="EMBL" id="KAK1764244.1"/>
    </source>
</evidence>
<keyword evidence="1" id="KW-0175">Coiled coil</keyword>
<dbReference type="Pfam" id="PF24564">
    <property type="entry name" value="DUF7605"/>
    <property type="match status" value="1"/>
</dbReference>
<evidence type="ECO:0008006" key="7">
    <source>
        <dbReference type="Google" id="ProtNLM"/>
    </source>
</evidence>
<evidence type="ECO:0000256" key="2">
    <source>
        <dbReference type="SAM" id="MobiDB-lite"/>
    </source>
</evidence>
<dbReference type="EMBL" id="MU839021">
    <property type="protein sequence ID" value="KAK1764244.1"/>
    <property type="molecule type" value="Genomic_DNA"/>
</dbReference>
<feature type="region of interest" description="Disordered" evidence="2">
    <location>
        <begin position="49"/>
        <end position="103"/>
    </location>
</feature>
<dbReference type="PANTHER" id="PTHR36681">
    <property type="entry name" value="NUCLEAR GTPASE, GERMINAL CENTER-ASSOCIATED, TANDEM DUPLICATE 3"/>
    <property type="match status" value="1"/>
</dbReference>
<dbReference type="RefSeq" id="XP_060280457.1">
    <property type="nucleotide sequence ID" value="XM_060428756.1"/>
</dbReference>
<dbReference type="Gene3D" id="3.40.50.300">
    <property type="entry name" value="P-loop containing nucleotide triphosphate hydrolases"/>
    <property type="match status" value="2"/>
</dbReference>
<sequence length="999" mass="111195">MNPQSITSSSDAMETPSSTSCGSVFSFRGAADLAGSDNGLVSDKTLLSSIEGDSSAPSSRNHTMSGALHSRNPSFTYTPPPSDSSGSRATPSFPGDAANRGTIDNIRQTLGTIRLSTPDSSLDMSHVAAALDDVAGGSGAGALSPSRTPPSSEGVQAASSASRRRSSSRVKITTPHDVRDEEPPRDRFHEPGFQQAFADAKRAVADLTGVLESSSLSLHAEPDSTMRRLHGEAEALSRFLCPSTRIVGFVGDSGVGKSSLLNSLLDHQGLARTSNSGAACTCVVTEYIYHDKDHFEAGVDMFTMDEVEAQLTDLLQAYRHFHHHRDEMDRDERQDFQDRANVALDTFRAMFRSRLADEKFLVDWDEDSVMETLRSWAKVVAPSSNAGRNLVASSLAECSALLMKLTSESASSKEPAMWPYIRKIRVYLRAHILRNGLILVDLPGLRDLNAARRNITERYMLQCDEIFAVCYIGRATTDAGVMGVFNLARQAKLSNVGVICTKADDIRPEEAKKDWKGDRAKEIQKRIDIVEADRRDLKKIKDELDEYGEEDDLLDEEKDHQLNLLRRSRAATKRKREHEFQLVKYLINTRNASVTTSIEDLYGPRVPGDGVKVFCVSNTLYWDHRPMPKDEALPYLQLSGVLQIRKHCLSMVTESQLRIATRYIRDDIPALLGDVDLWVQSGAGTMDAERKRVVRQTLDAVEARLTRDLTGAGSRMNDISKSMKDEFKDKVMDRFRQRNTAWRQCARNASGEWTGWHHSTYSAFCRNYGDHSTPTAGSHNWNEEAIEAMMEDLEPQWAELLSEIDSHQETTMALIQDCLESAPQYLDTELGADSLSTATLRQAFLSRQRLLLANVEDICDVFGQQLSMLRTDALSGIRTSMMGKAMEESYNACRRESGSGSDSRRKGIINRRLADARLFDDLMTQFKRSFSTLAEGLQTDIQAAAQGHLSVIVNTLNIVKDDNVALESESDQDFRQRVEERLRVVRNEMQRITSEIAIS</sequence>
<keyword evidence="6" id="KW-1185">Reference proteome</keyword>
<dbReference type="SUPFAM" id="SSF52540">
    <property type="entry name" value="P-loop containing nucleoside triphosphate hydrolases"/>
    <property type="match status" value="1"/>
</dbReference>
<evidence type="ECO:0000259" key="3">
    <source>
        <dbReference type="Pfam" id="PF00350"/>
    </source>
</evidence>
<evidence type="ECO:0000313" key="6">
    <source>
        <dbReference type="Proteomes" id="UP001244011"/>
    </source>
</evidence>
<feature type="domain" description="Dynamin N-terminal" evidence="3">
    <location>
        <begin position="247"/>
        <end position="477"/>
    </location>
</feature>
<accession>A0AAJ0BTK4</accession>
<reference evidence="5" key="1">
    <citation type="submission" date="2023-06" db="EMBL/GenBank/DDBJ databases">
        <title>Genome-scale phylogeny and comparative genomics of the fungal order Sordariales.</title>
        <authorList>
            <consortium name="Lawrence Berkeley National Laboratory"/>
            <person name="Hensen N."/>
            <person name="Bonometti L."/>
            <person name="Westerberg I."/>
            <person name="Brannstrom I.O."/>
            <person name="Guillou S."/>
            <person name="Cros-Aarteil S."/>
            <person name="Calhoun S."/>
            <person name="Haridas S."/>
            <person name="Kuo A."/>
            <person name="Mondo S."/>
            <person name="Pangilinan J."/>
            <person name="Riley R."/>
            <person name="Labutti K."/>
            <person name="Andreopoulos B."/>
            <person name="Lipzen A."/>
            <person name="Chen C."/>
            <person name="Yanf M."/>
            <person name="Daum C."/>
            <person name="Ng V."/>
            <person name="Clum A."/>
            <person name="Steindorff A."/>
            <person name="Ohm R."/>
            <person name="Martin F."/>
            <person name="Silar P."/>
            <person name="Natvig D."/>
            <person name="Lalanne C."/>
            <person name="Gautier V."/>
            <person name="Ament-Velasquez S.L."/>
            <person name="Kruys A."/>
            <person name="Hutchinson M.I."/>
            <person name="Powell A.J."/>
            <person name="Barry K."/>
            <person name="Miller A.N."/>
            <person name="Grigoriev I.V."/>
            <person name="Debuchy R."/>
            <person name="Gladieux P."/>
            <person name="Thoren M.H."/>
            <person name="Johannesson H."/>
        </authorList>
    </citation>
    <scope>NUCLEOTIDE SEQUENCE</scope>
    <source>
        <strain evidence="5">8032-3</strain>
    </source>
</reference>
<protein>
    <recommendedName>
        <fullName evidence="7">Nuclear GTPase SLIP-GC</fullName>
    </recommendedName>
</protein>
<dbReference type="InterPro" id="IPR027417">
    <property type="entry name" value="P-loop_NTPase"/>
</dbReference>
<comment type="caution">
    <text evidence="5">The sequence shown here is derived from an EMBL/GenBank/DDBJ whole genome shotgun (WGS) entry which is preliminary data.</text>
</comment>
<feature type="compositionally biased region" description="Polar residues" evidence="2">
    <location>
        <begin position="71"/>
        <end position="90"/>
    </location>
</feature>
<dbReference type="GeneID" id="85311943"/>